<evidence type="ECO:0000313" key="2">
    <source>
        <dbReference type="EMBL" id="TWT43450.1"/>
    </source>
</evidence>
<comment type="caution">
    <text evidence="2">The sequence shown here is derived from an EMBL/GenBank/DDBJ whole genome shotgun (WGS) entry which is preliminary data.</text>
</comment>
<sequence length="201" mass="20816">MSEPTSASLFRATTSAKPWLAIAGAVALGGLLVAGGLGYAVGRSAGSSAGTLDWSLLPAIEAHASASVAQENFVLATGTIDEGLEAVFFLDFLTGDLKGAVINERQAGFNGLFEYNVTGDFGAAGVKNAKYLMVTGEARNLRQAGGRLGHTILYIVEATSGQMAAYAVPWNPALYAAGKPQKGSFVRIGAGQLRSQFVRDQ</sequence>
<keyword evidence="1" id="KW-1133">Transmembrane helix</keyword>
<dbReference type="Proteomes" id="UP000318995">
    <property type="component" value="Unassembled WGS sequence"/>
</dbReference>
<dbReference type="OrthoDB" id="213867at2"/>
<name>A0A5C5VYF4_9BACT</name>
<feature type="transmembrane region" description="Helical" evidence="1">
    <location>
        <begin position="20"/>
        <end position="41"/>
    </location>
</feature>
<reference evidence="2 3" key="1">
    <citation type="submission" date="2019-02" db="EMBL/GenBank/DDBJ databases">
        <title>Deep-cultivation of Planctomycetes and their phenomic and genomic characterization uncovers novel biology.</title>
        <authorList>
            <person name="Wiegand S."/>
            <person name="Jogler M."/>
            <person name="Boedeker C."/>
            <person name="Pinto D."/>
            <person name="Vollmers J."/>
            <person name="Rivas-Marin E."/>
            <person name="Kohn T."/>
            <person name="Peeters S.H."/>
            <person name="Heuer A."/>
            <person name="Rast P."/>
            <person name="Oberbeckmann S."/>
            <person name="Bunk B."/>
            <person name="Jeske O."/>
            <person name="Meyerdierks A."/>
            <person name="Storesund J.E."/>
            <person name="Kallscheuer N."/>
            <person name="Luecker S."/>
            <person name="Lage O.M."/>
            <person name="Pohl T."/>
            <person name="Merkel B.J."/>
            <person name="Hornburger P."/>
            <person name="Mueller R.-W."/>
            <person name="Bruemmer F."/>
            <person name="Labrenz M."/>
            <person name="Spormann A.M."/>
            <person name="Op Den Camp H."/>
            <person name="Overmann J."/>
            <person name="Amann R."/>
            <person name="Jetten M.S.M."/>
            <person name="Mascher T."/>
            <person name="Medema M.H."/>
            <person name="Devos D.P."/>
            <person name="Kaster A.-K."/>
            <person name="Ovreas L."/>
            <person name="Rohde M."/>
            <person name="Galperin M.Y."/>
            <person name="Jogler C."/>
        </authorList>
    </citation>
    <scope>NUCLEOTIDE SEQUENCE [LARGE SCALE GENOMIC DNA]</scope>
    <source>
        <strain evidence="2 3">Pla111</strain>
    </source>
</reference>
<dbReference type="EMBL" id="SJPH01000004">
    <property type="protein sequence ID" value="TWT43450.1"/>
    <property type="molecule type" value="Genomic_DNA"/>
</dbReference>
<evidence type="ECO:0000256" key="1">
    <source>
        <dbReference type="SAM" id="Phobius"/>
    </source>
</evidence>
<keyword evidence="1" id="KW-0812">Transmembrane</keyword>
<proteinExistence type="predicted"/>
<gene>
    <name evidence="2" type="ORF">Pla111_24010</name>
</gene>
<evidence type="ECO:0000313" key="3">
    <source>
        <dbReference type="Proteomes" id="UP000318995"/>
    </source>
</evidence>
<dbReference type="RefSeq" id="WP_146574565.1">
    <property type="nucleotide sequence ID" value="NZ_SJPH01000004.1"/>
</dbReference>
<organism evidence="2 3">
    <name type="scientific">Botrimarina hoheduenensis</name>
    <dbReference type="NCBI Taxonomy" id="2528000"/>
    <lineage>
        <taxon>Bacteria</taxon>
        <taxon>Pseudomonadati</taxon>
        <taxon>Planctomycetota</taxon>
        <taxon>Planctomycetia</taxon>
        <taxon>Pirellulales</taxon>
        <taxon>Lacipirellulaceae</taxon>
        <taxon>Botrimarina</taxon>
    </lineage>
</organism>
<dbReference type="AlphaFoldDB" id="A0A5C5VYF4"/>
<keyword evidence="3" id="KW-1185">Reference proteome</keyword>
<keyword evidence="1" id="KW-0472">Membrane</keyword>
<protein>
    <submittedName>
        <fullName evidence="2">Uncharacterized protein</fullName>
    </submittedName>
</protein>
<accession>A0A5C5VYF4</accession>